<dbReference type="InterPro" id="IPR003594">
    <property type="entry name" value="HATPase_dom"/>
</dbReference>
<dbReference type="Pfam" id="PF01339">
    <property type="entry name" value="CheB_methylest"/>
    <property type="match status" value="1"/>
</dbReference>
<dbReference type="SUPFAM" id="SSF55874">
    <property type="entry name" value="ATPase domain of HSP90 chaperone/DNA topoisomerase II/histidine kinase"/>
    <property type="match status" value="1"/>
</dbReference>
<keyword evidence="11" id="KW-0175">Coiled coil</keyword>
<keyword evidence="10" id="KW-0378">Hydrolase</keyword>
<dbReference type="SMART" id="SM00091">
    <property type="entry name" value="PAS"/>
    <property type="match status" value="2"/>
</dbReference>
<dbReference type="InterPro" id="IPR003661">
    <property type="entry name" value="HisK_dim/P_dom"/>
</dbReference>
<evidence type="ECO:0000256" key="1">
    <source>
        <dbReference type="ARBA" id="ARBA00000085"/>
    </source>
</evidence>
<dbReference type="CDD" id="cd00082">
    <property type="entry name" value="HisKA"/>
    <property type="match status" value="1"/>
</dbReference>
<dbReference type="PROSITE" id="PS50113">
    <property type="entry name" value="PAC"/>
    <property type="match status" value="2"/>
</dbReference>
<dbReference type="Gene3D" id="3.30.565.10">
    <property type="entry name" value="Histidine kinase-like ATPase, C-terminal domain"/>
    <property type="match status" value="1"/>
</dbReference>
<name>A0A1N7NZT3_9BACL</name>
<dbReference type="PANTHER" id="PTHR24422:SF27">
    <property type="entry name" value="PROTEIN-GLUTAMATE O-METHYLTRANSFERASE"/>
    <property type="match status" value="1"/>
</dbReference>
<dbReference type="CDD" id="cd00130">
    <property type="entry name" value="PAS"/>
    <property type="match status" value="1"/>
</dbReference>
<accession>A0A1N7NZT3</accession>
<feature type="domain" description="PAC" evidence="15">
    <location>
        <begin position="933"/>
        <end position="985"/>
    </location>
</feature>
<dbReference type="GO" id="GO:0032259">
    <property type="term" value="P:methylation"/>
    <property type="evidence" value="ECO:0007669"/>
    <property type="project" value="UniProtKB-KW"/>
</dbReference>
<dbReference type="Gene3D" id="3.30.450.20">
    <property type="entry name" value="PAS domain"/>
    <property type="match status" value="2"/>
</dbReference>
<keyword evidence="10" id="KW-0145">Chemotaxis</keyword>
<evidence type="ECO:0000256" key="8">
    <source>
        <dbReference type="ARBA" id="ARBA00022840"/>
    </source>
</evidence>
<keyword evidence="3" id="KW-0489">Methyltransferase</keyword>
<evidence type="ECO:0000259" key="15">
    <source>
        <dbReference type="PROSITE" id="PS50113"/>
    </source>
</evidence>
<dbReference type="Pfam" id="PF13426">
    <property type="entry name" value="PAS_9"/>
    <property type="match status" value="1"/>
</dbReference>
<dbReference type="Pfam" id="PF01739">
    <property type="entry name" value="CheR"/>
    <property type="match status" value="1"/>
</dbReference>
<dbReference type="RefSeq" id="WP_076348341.1">
    <property type="nucleotide sequence ID" value="NZ_FTOO01000010.1"/>
</dbReference>
<dbReference type="InterPro" id="IPR035965">
    <property type="entry name" value="PAS-like_dom_sf"/>
</dbReference>
<keyword evidence="6" id="KW-0547">Nucleotide-binding</keyword>
<comment type="catalytic activity">
    <reaction evidence="1">
        <text>ATP + protein L-histidine = ADP + protein N-phospho-L-histidine.</text>
        <dbReference type="EC" id="2.7.13.3"/>
    </reaction>
</comment>
<feature type="domain" description="Histidine kinase" evidence="13">
    <location>
        <begin position="998"/>
        <end position="1201"/>
    </location>
</feature>
<dbReference type="Gene3D" id="3.40.50.180">
    <property type="entry name" value="Methylesterase CheB, C-terminal domain"/>
    <property type="match status" value="1"/>
</dbReference>
<evidence type="ECO:0000256" key="5">
    <source>
        <dbReference type="ARBA" id="ARBA00022691"/>
    </source>
</evidence>
<dbReference type="PRINTS" id="PR00996">
    <property type="entry name" value="CHERMTFRASE"/>
</dbReference>
<comment type="catalytic activity">
    <reaction evidence="2">
        <text>L-glutamyl-[protein] + S-adenosyl-L-methionine = [protein]-L-glutamate 5-O-methyl ester + S-adenosyl-L-homocysteine</text>
        <dbReference type="Rhea" id="RHEA:24452"/>
        <dbReference type="Rhea" id="RHEA-COMP:10208"/>
        <dbReference type="Rhea" id="RHEA-COMP:10311"/>
        <dbReference type="ChEBI" id="CHEBI:29973"/>
        <dbReference type="ChEBI" id="CHEBI:57856"/>
        <dbReference type="ChEBI" id="CHEBI:59789"/>
        <dbReference type="ChEBI" id="CHEBI:82795"/>
        <dbReference type="EC" id="2.1.1.80"/>
    </reaction>
</comment>
<feature type="domain" description="PAC" evidence="15">
    <location>
        <begin position="813"/>
        <end position="863"/>
    </location>
</feature>
<feature type="active site" evidence="10">
    <location>
        <position position="144"/>
    </location>
</feature>
<dbReference type="Gene3D" id="3.40.50.150">
    <property type="entry name" value="Vaccinia Virus protein VP39"/>
    <property type="match status" value="1"/>
</dbReference>
<dbReference type="InterPro" id="IPR036890">
    <property type="entry name" value="HATPase_C_sf"/>
</dbReference>
<feature type="active site" evidence="10">
    <location>
        <position position="51"/>
    </location>
</feature>
<keyword evidence="4" id="KW-0808">Transferase</keyword>
<dbReference type="InterPro" id="IPR029063">
    <property type="entry name" value="SAM-dependent_MTases_sf"/>
</dbReference>
<dbReference type="PROSITE" id="PS50123">
    <property type="entry name" value="CHER"/>
    <property type="match status" value="1"/>
</dbReference>
<keyword evidence="8" id="KW-0067">ATP-binding</keyword>
<organism evidence="18 19">
    <name type="scientific">Alicyclobacillus vulcanalis</name>
    <dbReference type="NCBI Taxonomy" id="252246"/>
    <lineage>
        <taxon>Bacteria</taxon>
        <taxon>Bacillati</taxon>
        <taxon>Bacillota</taxon>
        <taxon>Bacilli</taxon>
        <taxon>Bacillales</taxon>
        <taxon>Alicyclobacillaceae</taxon>
        <taxon>Alicyclobacillus</taxon>
    </lineage>
</organism>
<keyword evidence="5" id="KW-0949">S-adenosyl-L-methionine</keyword>
<dbReference type="SUPFAM" id="SSF53335">
    <property type="entry name" value="S-adenosyl-L-methionine-dependent methyltransferases"/>
    <property type="match status" value="1"/>
</dbReference>
<dbReference type="Pfam" id="PF03705">
    <property type="entry name" value="CheR_N"/>
    <property type="match status" value="1"/>
</dbReference>
<dbReference type="PROSITE" id="PS50112">
    <property type="entry name" value="PAS"/>
    <property type="match status" value="1"/>
</dbReference>
<dbReference type="Proteomes" id="UP000186156">
    <property type="component" value="Unassembled WGS sequence"/>
</dbReference>
<dbReference type="SMART" id="SM00138">
    <property type="entry name" value="MeTrc"/>
    <property type="match status" value="1"/>
</dbReference>
<dbReference type="InterPro" id="IPR005467">
    <property type="entry name" value="His_kinase_dom"/>
</dbReference>
<proteinExistence type="predicted"/>
<evidence type="ECO:0000256" key="7">
    <source>
        <dbReference type="ARBA" id="ARBA00022777"/>
    </source>
</evidence>
<dbReference type="InterPro" id="IPR000700">
    <property type="entry name" value="PAS-assoc_C"/>
</dbReference>
<dbReference type="Pfam" id="PF00512">
    <property type="entry name" value="HisKA"/>
    <property type="match status" value="1"/>
</dbReference>
<dbReference type="Pfam" id="PF02518">
    <property type="entry name" value="HATPase_c"/>
    <property type="match status" value="1"/>
</dbReference>
<dbReference type="InterPro" id="IPR001610">
    <property type="entry name" value="PAC"/>
</dbReference>
<evidence type="ECO:0000259" key="17">
    <source>
        <dbReference type="PROSITE" id="PS50123"/>
    </source>
</evidence>
<dbReference type="Gene3D" id="1.10.287.130">
    <property type="match status" value="1"/>
</dbReference>
<dbReference type="Pfam" id="PF13596">
    <property type="entry name" value="PAS_10"/>
    <property type="match status" value="1"/>
</dbReference>
<keyword evidence="19" id="KW-1185">Reference proteome</keyword>
<feature type="region of interest" description="Disordered" evidence="12">
    <location>
        <begin position="1204"/>
        <end position="1229"/>
    </location>
</feature>
<dbReference type="GO" id="GO:0000155">
    <property type="term" value="F:phosphorelay sensor kinase activity"/>
    <property type="evidence" value="ECO:0007669"/>
    <property type="project" value="InterPro"/>
</dbReference>
<sequence>MSPHHGSGQGSGQGPLFVVGIGASAGGLEALTSLFDKLAPDTGMAFVVIQHLSPNYRSFMAELLGAHTSMRVVPAEDGMPLEPNTVYLNPPRKNVFVSEGRLVVQDYLTVKGELHLPIDGCLESIAEYAGERAVGVILSGTGSDGSRGIQRVKQKGGRVFVQDETAKFDGMPKSAIATGAVDAVLPPEGIARELERLAHGEERTWVPIPVPPASDPEGGEDLLDDAGYEELLEILKSATGIDYTVYKRDGVMRRLRRRMGIENISDVHQYLEALRQNPQAVEALHKDLLIGVTSFFRDPQAFQVIFQEVLPQIFANRQAEREVRVWVAGCSTGEEAYSLAILLQEFMESIGQIYNVKIFATDLDRDAITFASNGVYGPEVENQVSPERLHRFFVPSERGYRVKPEIRKMIIFAPHNITKDPPFINTDLISCRNMIIYLQREVQEKVLSLFHFALHPKGFLFLGPSESIGRMASSFVPVNTKWNIYQHHGAAHPNRRPVVPPVTIPVKASTLPASHAAERRSEAEVWTPPRHADPHVDELYRVFVEEHFPPCVVIDEKNDVVSLHGDVNRYLSLSSGRPSNNIHKMFPPSISVAIATGVSKLKKGSREVIYDRVKVNDAPNAPAVTLVIRPLSEKVDRFRSHALVLFRDPEPIDAAVYAADDVATSVSQRVIELERELQMYQEKLQVTVEELETSNEELQATNEEIVAANEELQSTNEELHSVNEELLTINAEYQMNIQQLTELTNDLDNFLASTEIGTLFLDRDLKVKRFTPALTKEFHLLDIDVGRPITHISHRLEYDEMIDDAKRVLDRGQPVEREVASKSGAWYAVRVLPYHTPDQAIKGVVFTFVDITKIKKMNEELRKLSYAVEQSPSIVVITDPEGRIEYVNPKFCECTGMTAEEALGRHLCELNEWEDETASFDEVWRKLQAGERWSGELPSRRKDGTLYWEQLSIVPVLDDAGRIIHYLKVAEDVTEFRYTEELLRKSEMLSAVGELAAGIAHEIRNPLTALKGFTKLILSGSHSDSYLEIMRGELDRIETIVNELLVLSKPQAVQIQRRNLADILRDVVMLLETQALLTHVDIELRMPEEPIELLCVENQLKQVFINLLKNAIEAMPNGGTIELSVERDGDHVVIRVRDEGVGIPQEKLAKLGEPFYTTKDKGTGLGLMVSFKIVEQHGGTIRYESKEGEGTTVTVRLPIDMNARVKCPQPGDSAPPQRTEDSDQGAVHA</sequence>
<feature type="domain" description="CheB-type methylesterase" evidence="16">
    <location>
        <begin position="15"/>
        <end position="194"/>
    </location>
</feature>
<evidence type="ECO:0000256" key="11">
    <source>
        <dbReference type="SAM" id="Coils"/>
    </source>
</evidence>
<evidence type="ECO:0000256" key="6">
    <source>
        <dbReference type="ARBA" id="ARBA00022741"/>
    </source>
</evidence>
<dbReference type="AlphaFoldDB" id="A0A1N7NZT3"/>
<dbReference type="InterPro" id="IPR035909">
    <property type="entry name" value="CheB_C"/>
</dbReference>
<dbReference type="InterPro" id="IPR000673">
    <property type="entry name" value="Sig_transdc_resp-reg_Me-estase"/>
</dbReference>
<dbReference type="SUPFAM" id="SSF47757">
    <property type="entry name" value="Chemotaxis receptor methyltransferase CheR, N-terminal domain"/>
    <property type="match status" value="1"/>
</dbReference>
<dbReference type="SMART" id="SM00086">
    <property type="entry name" value="PAC"/>
    <property type="match status" value="2"/>
</dbReference>
<dbReference type="CDD" id="cd00075">
    <property type="entry name" value="HATPase"/>
    <property type="match status" value="1"/>
</dbReference>
<dbReference type="STRING" id="252246.SAMN05421799_110112"/>
<dbReference type="SUPFAM" id="SSF47384">
    <property type="entry name" value="Homodimeric domain of signal transducing histidine kinase"/>
    <property type="match status" value="1"/>
</dbReference>
<dbReference type="NCBIfam" id="TIGR00229">
    <property type="entry name" value="sensory_box"/>
    <property type="match status" value="1"/>
</dbReference>
<evidence type="ECO:0000256" key="10">
    <source>
        <dbReference type="PROSITE-ProRule" id="PRU00050"/>
    </source>
</evidence>
<dbReference type="EMBL" id="FTOO01000010">
    <property type="protein sequence ID" value="SIT03875.1"/>
    <property type="molecule type" value="Genomic_DNA"/>
</dbReference>
<evidence type="ECO:0000256" key="12">
    <source>
        <dbReference type="SAM" id="MobiDB-lite"/>
    </source>
</evidence>
<feature type="domain" description="PAS" evidence="14">
    <location>
        <begin position="860"/>
        <end position="930"/>
    </location>
</feature>
<dbReference type="InterPro" id="IPR022642">
    <property type="entry name" value="CheR_C"/>
</dbReference>
<dbReference type="CDD" id="cd16434">
    <property type="entry name" value="CheB-CheR_fusion"/>
    <property type="match status" value="1"/>
</dbReference>
<dbReference type="PROSITE" id="PS50109">
    <property type="entry name" value="HIS_KIN"/>
    <property type="match status" value="1"/>
</dbReference>
<evidence type="ECO:0000256" key="4">
    <source>
        <dbReference type="ARBA" id="ARBA00022679"/>
    </source>
</evidence>
<gene>
    <name evidence="18" type="ORF">SAMN05421799_110112</name>
</gene>
<dbReference type="GO" id="GO:0000156">
    <property type="term" value="F:phosphorelay response regulator activity"/>
    <property type="evidence" value="ECO:0007669"/>
    <property type="project" value="InterPro"/>
</dbReference>
<dbReference type="SMART" id="SM00387">
    <property type="entry name" value="HATPase_c"/>
    <property type="match status" value="1"/>
</dbReference>
<dbReference type="GO" id="GO:0005737">
    <property type="term" value="C:cytoplasm"/>
    <property type="evidence" value="ECO:0007669"/>
    <property type="project" value="InterPro"/>
</dbReference>
<evidence type="ECO:0000313" key="19">
    <source>
        <dbReference type="Proteomes" id="UP000186156"/>
    </source>
</evidence>
<dbReference type="InterPro" id="IPR050903">
    <property type="entry name" value="Bact_Chemotaxis_MeTrfase"/>
</dbReference>
<feature type="coiled-coil region" evidence="11">
    <location>
        <begin position="663"/>
        <end position="743"/>
    </location>
</feature>
<reference evidence="19" key="1">
    <citation type="submission" date="2017-01" db="EMBL/GenBank/DDBJ databases">
        <authorList>
            <person name="Varghese N."/>
            <person name="Submissions S."/>
        </authorList>
    </citation>
    <scope>NUCLEOTIDE SEQUENCE [LARGE SCALE GENOMIC DNA]</scope>
    <source>
        <strain evidence="19">DSM 16176</strain>
    </source>
</reference>
<evidence type="ECO:0000256" key="3">
    <source>
        <dbReference type="ARBA" id="ARBA00022603"/>
    </source>
</evidence>
<evidence type="ECO:0000259" key="14">
    <source>
        <dbReference type="PROSITE" id="PS50112"/>
    </source>
</evidence>
<evidence type="ECO:0000259" key="16">
    <source>
        <dbReference type="PROSITE" id="PS50122"/>
    </source>
</evidence>
<dbReference type="PROSITE" id="PS50122">
    <property type="entry name" value="CHEB"/>
    <property type="match status" value="1"/>
</dbReference>
<dbReference type="SMART" id="SM00388">
    <property type="entry name" value="HisKA"/>
    <property type="match status" value="1"/>
</dbReference>
<dbReference type="InterPro" id="IPR036804">
    <property type="entry name" value="CheR_N_sf"/>
</dbReference>
<dbReference type="Gene3D" id="1.10.155.10">
    <property type="entry name" value="Chemotaxis receptor methyltransferase CheR, N-terminal domain"/>
    <property type="match status" value="1"/>
</dbReference>
<dbReference type="PANTHER" id="PTHR24422">
    <property type="entry name" value="CHEMOTAXIS PROTEIN METHYLTRANSFERASE"/>
    <property type="match status" value="1"/>
</dbReference>
<dbReference type="InterPro" id="IPR000780">
    <property type="entry name" value="CheR_MeTrfase"/>
</dbReference>
<dbReference type="InterPro" id="IPR022641">
    <property type="entry name" value="CheR_N"/>
</dbReference>
<evidence type="ECO:0000259" key="13">
    <source>
        <dbReference type="PROSITE" id="PS50109"/>
    </source>
</evidence>
<dbReference type="GO" id="GO:0008983">
    <property type="term" value="F:protein-glutamate O-methyltransferase activity"/>
    <property type="evidence" value="ECO:0007669"/>
    <property type="project" value="UniProtKB-EC"/>
</dbReference>
<dbReference type="SUPFAM" id="SSF55785">
    <property type="entry name" value="PYP-like sensor domain (PAS domain)"/>
    <property type="match status" value="2"/>
</dbReference>
<evidence type="ECO:0000256" key="9">
    <source>
        <dbReference type="ARBA" id="ARBA00023012"/>
    </source>
</evidence>
<dbReference type="SUPFAM" id="SSF52738">
    <property type="entry name" value="Methylesterase CheB, C-terminal domain"/>
    <property type="match status" value="1"/>
</dbReference>
<dbReference type="GO" id="GO:0008984">
    <property type="term" value="F:protein-glutamate methylesterase activity"/>
    <property type="evidence" value="ECO:0007669"/>
    <property type="project" value="InterPro"/>
</dbReference>
<dbReference type="GO" id="GO:0005524">
    <property type="term" value="F:ATP binding"/>
    <property type="evidence" value="ECO:0007669"/>
    <property type="project" value="UniProtKB-KW"/>
</dbReference>
<keyword evidence="7" id="KW-0418">Kinase</keyword>
<dbReference type="InterPro" id="IPR000014">
    <property type="entry name" value="PAS"/>
</dbReference>
<dbReference type="InterPro" id="IPR036097">
    <property type="entry name" value="HisK_dim/P_sf"/>
</dbReference>
<evidence type="ECO:0000313" key="18">
    <source>
        <dbReference type="EMBL" id="SIT03875.1"/>
    </source>
</evidence>
<keyword evidence="9" id="KW-0902">Two-component regulatory system</keyword>
<feature type="domain" description="CheR-type methyltransferase" evidence="17">
    <location>
        <begin position="223"/>
        <end position="468"/>
    </location>
</feature>
<evidence type="ECO:0000256" key="2">
    <source>
        <dbReference type="ARBA" id="ARBA00001541"/>
    </source>
</evidence>
<protein>
    <submittedName>
        <fullName evidence="18">Two-component system, chemotaxis family, CheB/CheR fusion protein</fullName>
    </submittedName>
</protein>
<feature type="active site" evidence="10">
    <location>
        <position position="24"/>
    </location>
</feature>
<dbReference type="GO" id="GO:0006935">
    <property type="term" value="P:chemotaxis"/>
    <property type="evidence" value="ECO:0007669"/>
    <property type="project" value="UniProtKB-UniRule"/>
</dbReference>